<dbReference type="STRING" id="40754.THII_0522"/>
<dbReference type="SUPFAM" id="SSF143880">
    <property type="entry name" value="NE0471 N-terminal domain-like"/>
    <property type="match status" value="1"/>
</dbReference>
<dbReference type="OrthoDB" id="9803723at2"/>
<sequence>MNPRVKYVKPNSDYTIILTFTNGEVKLFDMKPYLDKGIFSELKDISLFNSVKPFLGSIQWQNGQDLCPDTLYLESKPVGVNNKNLRVACPFAQLATK</sequence>
<proteinExistence type="predicted"/>
<keyword evidence="2" id="KW-1185">Reference proteome</keyword>
<accession>A0A090ADG1</accession>
<dbReference type="KEGG" id="tig:THII_0522"/>
<name>A0A090ADG1_9GAMM</name>
<dbReference type="EMBL" id="AP014633">
    <property type="protein sequence ID" value="BAP54819.1"/>
    <property type="molecule type" value="Genomic_DNA"/>
</dbReference>
<protein>
    <recommendedName>
        <fullName evidence="3">DUF2442 domain-containing protein</fullName>
    </recommendedName>
</protein>
<dbReference type="AlphaFoldDB" id="A0A090ADG1"/>
<evidence type="ECO:0000313" key="1">
    <source>
        <dbReference type="EMBL" id="BAP54819.1"/>
    </source>
</evidence>
<dbReference type="InterPro" id="IPR018841">
    <property type="entry name" value="DUF2442"/>
</dbReference>
<dbReference type="Gene3D" id="3.30.2020.10">
    <property type="entry name" value="NE0471-like N-terminal domain"/>
    <property type="match status" value="1"/>
</dbReference>
<dbReference type="Pfam" id="PF10387">
    <property type="entry name" value="DUF2442"/>
    <property type="match status" value="1"/>
</dbReference>
<gene>
    <name evidence="1" type="ORF">THII_0522</name>
</gene>
<dbReference type="HOGENOM" id="CLU_153045_4_1_6"/>
<evidence type="ECO:0000313" key="2">
    <source>
        <dbReference type="Proteomes" id="UP000031623"/>
    </source>
</evidence>
<dbReference type="InterPro" id="IPR036782">
    <property type="entry name" value="NE0471-like_N"/>
</dbReference>
<organism evidence="1 2">
    <name type="scientific">Thioploca ingrica</name>
    <dbReference type="NCBI Taxonomy" id="40754"/>
    <lineage>
        <taxon>Bacteria</taxon>
        <taxon>Pseudomonadati</taxon>
        <taxon>Pseudomonadota</taxon>
        <taxon>Gammaproteobacteria</taxon>
        <taxon>Thiotrichales</taxon>
        <taxon>Thiotrichaceae</taxon>
        <taxon>Thioploca</taxon>
    </lineage>
</organism>
<dbReference type="Proteomes" id="UP000031623">
    <property type="component" value="Chromosome"/>
</dbReference>
<evidence type="ECO:0008006" key="3">
    <source>
        <dbReference type="Google" id="ProtNLM"/>
    </source>
</evidence>
<reference evidence="1 2" key="1">
    <citation type="journal article" date="2014" name="ISME J.">
        <title>Ecophysiology of Thioploca ingrica as revealed by the complete genome sequence supplemented with proteomic evidence.</title>
        <authorList>
            <person name="Kojima H."/>
            <person name="Ogura Y."/>
            <person name="Yamamoto N."/>
            <person name="Togashi T."/>
            <person name="Mori H."/>
            <person name="Watanabe T."/>
            <person name="Nemoto F."/>
            <person name="Kurokawa K."/>
            <person name="Hayashi T."/>
            <person name="Fukui M."/>
        </authorList>
    </citation>
    <scope>NUCLEOTIDE SEQUENCE [LARGE SCALE GENOMIC DNA]</scope>
</reference>